<proteinExistence type="predicted"/>
<evidence type="ECO:0000313" key="5">
    <source>
        <dbReference type="Proteomes" id="UP001519887"/>
    </source>
</evidence>
<dbReference type="EMBL" id="JAHZIK010000075">
    <property type="protein sequence ID" value="MBW7453448.1"/>
    <property type="molecule type" value="Genomic_DNA"/>
</dbReference>
<dbReference type="PANTHER" id="PTHR43479">
    <property type="entry name" value="ACREF/ENVCD OPERON REPRESSOR-RELATED"/>
    <property type="match status" value="1"/>
</dbReference>
<dbReference type="PANTHER" id="PTHR43479:SF23">
    <property type="entry name" value="HTH TETR-TYPE DOMAIN-CONTAINING PROTEIN"/>
    <property type="match status" value="1"/>
</dbReference>
<dbReference type="InterPro" id="IPR050624">
    <property type="entry name" value="HTH-type_Tx_Regulator"/>
</dbReference>
<protein>
    <submittedName>
        <fullName evidence="4">TetR/AcrR family transcriptional regulator</fullName>
    </submittedName>
</protein>
<dbReference type="RefSeq" id="WP_210038002.1">
    <property type="nucleotide sequence ID" value="NZ_JBHLVU010000022.1"/>
</dbReference>
<feature type="domain" description="HTH tetR-type" evidence="3">
    <location>
        <begin position="13"/>
        <end position="73"/>
    </location>
</feature>
<evidence type="ECO:0000313" key="4">
    <source>
        <dbReference type="EMBL" id="MBW7453448.1"/>
    </source>
</evidence>
<comment type="caution">
    <text evidence="4">The sequence shown here is derived from an EMBL/GenBank/DDBJ whole genome shotgun (WGS) entry which is preliminary data.</text>
</comment>
<dbReference type="Gene3D" id="1.10.357.10">
    <property type="entry name" value="Tetracycline Repressor, domain 2"/>
    <property type="match status" value="1"/>
</dbReference>
<feature type="DNA-binding region" description="H-T-H motif" evidence="2">
    <location>
        <begin position="36"/>
        <end position="55"/>
    </location>
</feature>
<dbReference type="InterPro" id="IPR001647">
    <property type="entry name" value="HTH_TetR"/>
</dbReference>
<dbReference type="Pfam" id="PF14278">
    <property type="entry name" value="TetR_C_8"/>
    <property type="match status" value="1"/>
</dbReference>
<evidence type="ECO:0000256" key="1">
    <source>
        <dbReference type="ARBA" id="ARBA00023125"/>
    </source>
</evidence>
<evidence type="ECO:0000259" key="3">
    <source>
        <dbReference type="PROSITE" id="PS50977"/>
    </source>
</evidence>
<accession>A0ABS7BXR9</accession>
<sequence length="203" mass="23808">MMQDSRHPDRRIHKTRTTIVDAFVSLIFEKGFSAISVKDITTCADVNRSTFYAHYQDKFDLREKLTREKLGELSRLIHPEHAGALAYNGNFDDPDPFFIELFTHLTENKRFYQAMLTRLEPEIFTIKLYEVIRESFYARIANRKMEQKLSVPLDILLNYSSSSVMGVILNWVNDPTMYTPQYMALQLTRLTMLGIYRTMGLFE</sequence>
<reference evidence="4 5" key="1">
    <citation type="submission" date="2021-07" db="EMBL/GenBank/DDBJ databases">
        <title>Paenibacillus radiodurans sp. nov., isolated from the southeastern edge of Tengger Desert.</title>
        <authorList>
            <person name="Zhang G."/>
        </authorList>
    </citation>
    <scope>NUCLEOTIDE SEQUENCE [LARGE SCALE GENOMIC DNA]</scope>
    <source>
        <strain evidence="4 5">CCM 7311</strain>
    </source>
</reference>
<dbReference type="InterPro" id="IPR039532">
    <property type="entry name" value="TetR_C_Firmicutes"/>
</dbReference>
<evidence type="ECO:0000256" key="2">
    <source>
        <dbReference type="PROSITE-ProRule" id="PRU00335"/>
    </source>
</evidence>
<dbReference type="InterPro" id="IPR009057">
    <property type="entry name" value="Homeodomain-like_sf"/>
</dbReference>
<gene>
    <name evidence="4" type="ORF">K0U00_05285</name>
</gene>
<organism evidence="4 5">
    <name type="scientific">Paenibacillus sepulcri</name>
    <dbReference type="NCBI Taxonomy" id="359917"/>
    <lineage>
        <taxon>Bacteria</taxon>
        <taxon>Bacillati</taxon>
        <taxon>Bacillota</taxon>
        <taxon>Bacilli</taxon>
        <taxon>Bacillales</taxon>
        <taxon>Paenibacillaceae</taxon>
        <taxon>Paenibacillus</taxon>
    </lineage>
</organism>
<dbReference type="SUPFAM" id="SSF46689">
    <property type="entry name" value="Homeodomain-like"/>
    <property type="match status" value="1"/>
</dbReference>
<keyword evidence="1 2" id="KW-0238">DNA-binding</keyword>
<keyword evidence="5" id="KW-1185">Reference proteome</keyword>
<dbReference type="Pfam" id="PF00440">
    <property type="entry name" value="TetR_N"/>
    <property type="match status" value="1"/>
</dbReference>
<name>A0ABS7BXR9_9BACL</name>
<dbReference type="Proteomes" id="UP001519887">
    <property type="component" value="Unassembled WGS sequence"/>
</dbReference>
<dbReference type="PROSITE" id="PS50977">
    <property type="entry name" value="HTH_TETR_2"/>
    <property type="match status" value="1"/>
</dbReference>